<gene>
    <name evidence="1" type="ORF">GLX27_003867</name>
</gene>
<dbReference type="Proteomes" id="UP000818624">
    <property type="component" value="Chromosome 4"/>
</dbReference>
<evidence type="ECO:0000313" key="1">
    <source>
        <dbReference type="EMBL" id="WFD49187.1"/>
    </source>
</evidence>
<proteinExistence type="predicted"/>
<keyword evidence="2" id="KW-1185">Reference proteome</keyword>
<dbReference type="EMBL" id="CP046237">
    <property type="protein sequence ID" value="WFD49187.1"/>
    <property type="molecule type" value="Genomic_DNA"/>
</dbReference>
<protein>
    <submittedName>
        <fullName evidence="1">Uncharacterized protein</fullName>
    </submittedName>
</protein>
<reference evidence="1 2" key="1">
    <citation type="journal article" date="2020" name="Elife">
        <title>Loss of centromere function drives karyotype evolution in closely related Malassezia species.</title>
        <authorList>
            <person name="Sankaranarayanan S.R."/>
            <person name="Ianiri G."/>
            <person name="Coelho M.A."/>
            <person name="Reza M.H."/>
            <person name="Thimmappa B.C."/>
            <person name="Ganguly P."/>
            <person name="Vadnala R.N."/>
            <person name="Sun S."/>
            <person name="Siddharthan R."/>
            <person name="Tellgren-Roth C."/>
            <person name="Dawson T.L."/>
            <person name="Heitman J."/>
            <person name="Sanyal K."/>
        </authorList>
    </citation>
    <scope>NUCLEOTIDE SEQUENCE [LARGE SCALE GENOMIC DNA]</scope>
    <source>
        <strain evidence="1">CBS14141</strain>
    </source>
</reference>
<sequence length="177" mass="20573">MHLLGVPRGCRHVLRRRRSAVALLASLDGKVFQRREHIVVEHLDQVRRRPTAPVPVLARRRGAAREALEPKLAAIAQFRRRLNGQRFQDRQLLALLGGQTRFGMELVHGACKRCHHHAFPRAVVRVHKRRPVRLLEHDAARRHHAATLVFARRGEARRRQRVGRAREVRVLAHWQQT</sequence>
<evidence type="ECO:0000313" key="2">
    <source>
        <dbReference type="Proteomes" id="UP000818624"/>
    </source>
</evidence>
<name>A0ABY8EWQ9_MALFU</name>
<accession>A0ABY8EWQ9</accession>
<organism evidence="1 2">
    <name type="scientific">Malassezia furfur</name>
    <name type="common">Pityriasis versicolor infection agent</name>
    <name type="synonym">Pityrosporum furfur</name>
    <dbReference type="NCBI Taxonomy" id="55194"/>
    <lineage>
        <taxon>Eukaryota</taxon>
        <taxon>Fungi</taxon>
        <taxon>Dikarya</taxon>
        <taxon>Basidiomycota</taxon>
        <taxon>Ustilaginomycotina</taxon>
        <taxon>Malasseziomycetes</taxon>
        <taxon>Malasseziales</taxon>
        <taxon>Malasseziaceae</taxon>
        <taxon>Malassezia</taxon>
    </lineage>
</organism>